<gene>
    <name evidence="2" type="ORF">C7G83_13715</name>
</gene>
<feature type="domain" description="DUF7480" evidence="1">
    <location>
        <begin position="29"/>
        <end position="125"/>
    </location>
</feature>
<dbReference type="InterPro" id="IPR055903">
    <property type="entry name" value="DUF7480"/>
</dbReference>
<reference evidence="2 3" key="1">
    <citation type="submission" date="2018-03" db="EMBL/GenBank/DDBJ databases">
        <title>Draft genome sequence of the first documented clinical Siccibacter turicensis isolate in Austria.</title>
        <authorList>
            <person name="Lepuschitz S."/>
            <person name="Pekard-Amenitsch S."/>
            <person name="Haunold R."/>
            <person name="Schill S."/>
            <person name="Mach R."/>
            <person name="Allerberger F."/>
            <person name="Ruppitsch W."/>
            <person name="Forsythe S.J."/>
        </authorList>
    </citation>
    <scope>NUCLEOTIDE SEQUENCE [LARGE SCALE GENOMIC DNA]</scope>
    <source>
        <strain evidence="2 3">6100069499-17</strain>
    </source>
</reference>
<accession>A0A2P8VIB5</accession>
<dbReference type="AlphaFoldDB" id="A0A2P8VIB5"/>
<comment type="caution">
    <text evidence="2">The sequence shown here is derived from an EMBL/GenBank/DDBJ whole genome shotgun (WGS) entry which is preliminary data.</text>
</comment>
<protein>
    <recommendedName>
        <fullName evidence="1">DUF7480 domain-containing protein</fullName>
    </recommendedName>
</protein>
<sequence>MLFASLLLLTGCPVIERDVDLRYPAPDITAATKVNDTLCVAVPNASDFQIRMIMIYPRHVSPKERWYQENPGLTITDGQVCIPSSFYKFDQRLEYVVQVILWSNKKAQWTKYAGRQVISAFEIENGHAYRVVLEEREL</sequence>
<organism evidence="2 3">
    <name type="scientific">Siccibacter turicensis</name>
    <dbReference type="NCBI Taxonomy" id="357233"/>
    <lineage>
        <taxon>Bacteria</taxon>
        <taxon>Pseudomonadati</taxon>
        <taxon>Pseudomonadota</taxon>
        <taxon>Gammaproteobacteria</taxon>
        <taxon>Enterobacterales</taxon>
        <taxon>Enterobacteriaceae</taxon>
        <taxon>Siccibacter</taxon>
    </lineage>
</organism>
<evidence type="ECO:0000313" key="3">
    <source>
        <dbReference type="Proteomes" id="UP000240212"/>
    </source>
</evidence>
<dbReference type="InterPro" id="IPR054657">
    <property type="entry name" value="T6SS_periplasmic_put"/>
</dbReference>
<dbReference type="Pfam" id="PF24295">
    <property type="entry name" value="DUF7480"/>
    <property type="match status" value="1"/>
</dbReference>
<proteinExistence type="predicted"/>
<evidence type="ECO:0000313" key="2">
    <source>
        <dbReference type="EMBL" id="PSN07303.1"/>
    </source>
</evidence>
<evidence type="ECO:0000259" key="1">
    <source>
        <dbReference type="Pfam" id="PF24295"/>
    </source>
</evidence>
<keyword evidence="3" id="KW-1185">Reference proteome</keyword>
<dbReference type="NCBIfam" id="NF045617">
    <property type="entry name" value="mostly_LP"/>
    <property type="match status" value="1"/>
</dbReference>
<dbReference type="EMBL" id="PYEP01000005">
    <property type="protein sequence ID" value="PSN07303.1"/>
    <property type="molecule type" value="Genomic_DNA"/>
</dbReference>
<dbReference type="Proteomes" id="UP000240212">
    <property type="component" value="Unassembled WGS sequence"/>
</dbReference>
<name>A0A2P8VIB5_9ENTR</name>
<dbReference type="STRING" id="1388748.GCA_000463155_03654"/>